<dbReference type="EMBL" id="GBHO01025510">
    <property type="protein sequence ID" value="JAG18094.1"/>
    <property type="molecule type" value="Transcribed_RNA"/>
</dbReference>
<protein>
    <submittedName>
        <fullName evidence="2">PiggyBac transposable element-derived protein 4</fullName>
    </submittedName>
</protein>
<accession>A0A0A9XDR2</accession>
<feature type="domain" description="PiggyBac transposable element-derived protein" evidence="1">
    <location>
        <begin position="3"/>
        <end position="205"/>
    </location>
</feature>
<reference evidence="2" key="2">
    <citation type="submission" date="2014-07" db="EMBL/GenBank/DDBJ databases">
        <authorList>
            <person name="Hull J."/>
        </authorList>
    </citation>
    <scope>NUCLEOTIDE SEQUENCE</scope>
</reference>
<evidence type="ECO:0000313" key="2">
    <source>
        <dbReference type="EMBL" id="JAG18094.1"/>
    </source>
</evidence>
<dbReference type="InterPro" id="IPR029526">
    <property type="entry name" value="PGBD"/>
</dbReference>
<dbReference type="PANTHER" id="PTHR46599">
    <property type="entry name" value="PIGGYBAC TRANSPOSABLE ELEMENT-DERIVED PROTEIN 4"/>
    <property type="match status" value="1"/>
</dbReference>
<dbReference type="PANTHER" id="PTHR46599:SF3">
    <property type="entry name" value="PIGGYBAC TRANSPOSABLE ELEMENT-DERIVED PROTEIN 4"/>
    <property type="match status" value="1"/>
</dbReference>
<organism evidence="2">
    <name type="scientific">Lygus hesperus</name>
    <name type="common">Western plant bug</name>
    <dbReference type="NCBI Taxonomy" id="30085"/>
    <lineage>
        <taxon>Eukaryota</taxon>
        <taxon>Metazoa</taxon>
        <taxon>Ecdysozoa</taxon>
        <taxon>Arthropoda</taxon>
        <taxon>Hexapoda</taxon>
        <taxon>Insecta</taxon>
        <taxon>Pterygota</taxon>
        <taxon>Neoptera</taxon>
        <taxon>Paraneoptera</taxon>
        <taxon>Hemiptera</taxon>
        <taxon>Heteroptera</taxon>
        <taxon>Panheteroptera</taxon>
        <taxon>Cimicomorpha</taxon>
        <taxon>Miridae</taxon>
        <taxon>Mirini</taxon>
        <taxon>Lygus</taxon>
    </lineage>
</organism>
<proteinExistence type="predicted"/>
<dbReference type="AlphaFoldDB" id="A0A0A9XDR2"/>
<dbReference type="Pfam" id="PF13843">
    <property type="entry name" value="DDE_Tnp_1_7"/>
    <property type="match status" value="1"/>
</dbReference>
<evidence type="ECO:0000259" key="1">
    <source>
        <dbReference type="Pfam" id="PF13843"/>
    </source>
</evidence>
<gene>
    <name evidence="2" type="primary">PGBD4_7</name>
    <name evidence="2" type="ORF">CM83_12688</name>
</gene>
<sequence>EKCSLDATLVPFRGDCPFLRYMPGETSKYGIKMYCLVDAESQYISNLDVCVEKQLRAENPSQVVKNMCSCIAGSGRIVSYSTRFGSVNLAESLLDSDIRSVCALKRTSPEIPSSIVAKTKTNLRFFRRGVLVRSPNDNRILYSTLGGDGLDKKNLEDDICRVYDDARTGFENSMKTCNGFTASRKSSRWPLAMFYFLLNVAGRNSQIILEANTGRGDPGMDFLKNLGRSLAQDHLQVRAATLTLPKLLLGKVRQFAGTPDARPTRLEVSQEPPFKKLKRCEMCARSADRKTKEWCVRCRIAICREHGCRICVNCASNYL</sequence>
<reference evidence="2" key="1">
    <citation type="journal article" date="2014" name="PLoS ONE">
        <title>Transcriptome-Based Identification of ABC Transporters in the Western Tarnished Plant Bug Lygus hesperus.</title>
        <authorList>
            <person name="Hull J.J."/>
            <person name="Chaney K."/>
            <person name="Geib S.M."/>
            <person name="Fabrick J.A."/>
            <person name="Brent C.S."/>
            <person name="Walsh D."/>
            <person name="Lavine L.C."/>
        </authorList>
    </citation>
    <scope>NUCLEOTIDE SEQUENCE</scope>
</reference>
<feature type="non-terminal residue" evidence="2">
    <location>
        <position position="1"/>
    </location>
</feature>
<name>A0A0A9XDR2_LYGHE</name>